<dbReference type="InterPro" id="IPR036873">
    <property type="entry name" value="Rhodanese-like_dom_sf"/>
</dbReference>
<accession>A0A830GE85</accession>
<organism evidence="3 4">
    <name type="scientific">Halarchaeum nitratireducens</name>
    <dbReference type="NCBI Taxonomy" id="489913"/>
    <lineage>
        <taxon>Archaea</taxon>
        <taxon>Methanobacteriati</taxon>
        <taxon>Methanobacteriota</taxon>
        <taxon>Stenosarchaea group</taxon>
        <taxon>Halobacteria</taxon>
        <taxon>Halobacteriales</taxon>
        <taxon>Halobacteriaceae</taxon>
    </lineage>
</organism>
<dbReference type="PANTHER" id="PTHR43084">
    <property type="entry name" value="PERSULFIDE DIOXYGENASE ETHE1"/>
    <property type="match status" value="1"/>
</dbReference>
<dbReference type="InterPro" id="IPR001279">
    <property type="entry name" value="Metallo-B-lactamas"/>
</dbReference>
<dbReference type="InterPro" id="IPR036866">
    <property type="entry name" value="RibonucZ/Hydroxyglut_hydro"/>
</dbReference>
<dbReference type="GO" id="GO:0070813">
    <property type="term" value="P:hydrogen sulfide metabolic process"/>
    <property type="evidence" value="ECO:0007669"/>
    <property type="project" value="TreeGrafter"/>
</dbReference>
<dbReference type="AlphaFoldDB" id="A0A830GE85"/>
<evidence type="ECO:0000313" key="4">
    <source>
        <dbReference type="Proteomes" id="UP000608850"/>
    </source>
</evidence>
<dbReference type="CDD" id="cd07724">
    <property type="entry name" value="POD-like_MBL-fold"/>
    <property type="match status" value="1"/>
</dbReference>
<dbReference type="InterPro" id="IPR001763">
    <property type="entry name" value="Rhodanese-like_dom"/>
</dbReference>
<dbReference type="Gene3D" id="3.60.15.10">
    <property type="entry name" value="Ribonuclease Z/Hydroxyacylglutathione hydrolase-like"/>
    <property type="match status" value="1"/>
</dbReference>
<dbReference type="Pfam" id="PF00581">
    <property type="entry name" value="Rhodanese"/>
    <property type="match status" value="1"/>
</dbReference>
<dbReference type="SUPFAM" id="SSF52821">
    <property type="entry name" value="Rhodanese/Cell cycle control phosphatase"/>
    <property type="match status" value="1"/>
</dbReference>
<dbReference type="InterPro" id="IPR044528">
    <property type="entry name" value="POD-like_MBL-fold"/>
</dbReference>
<evidence type="ECO:0000313" key="3">
    <source>
        <dbReference type="EMBL" id="GGN21296.1"/>
    </source>
</evidence>
<dbReference type="GO" id="GO:0046872">
    <property type="term" value="F:metal ion binding"/>
    <property type="evidence" value="ECO:0007669"/>
    <property type="project" value="UniProtKB-KW"/>
</dbReference>
<dbReference type="EMBL" id="BMOQ01000006">
    <property type="protein sequence ID" value="GGN21296.1"/>
    <property type="molecule type" value="Genomic_DNA"/>
</dbReference>
<dbReference type="Gene3D" id="3.40.250.10">
    <property type="entry name" value="Rhodanese-like domain"/>
    <property type="match status" value="1"/>
</dbReference>
<keyword evidence="1" id="KW-0479">Metal-binding</keyword>
<sequence>MQSLIFDWTVVRGVMSDDATAATDDTVGTVTAERLKERVDAGEAVFLLDVRSEDDYAEWHIDGATVESVNYPYFELLDGVPDDLRDALPDGRRVTVVCAKGGSSEMVAETLANEGYDVDHLERGMKGWARLYEYDELDVRATIPESRGTASGHRGAASDVTIAQYRRPSSGCLAYLVVSDGEAAVIDPLRAFAEAYVQDARALGADLVYAIDTHVHADHVSGIRTLANRGTAGGADGTRNGATPVLPAAAAARGVDYDVDYETVADGDTLTVGDVEIEAIHTPGHTTGMTTYRVGRVLFTGDGLFTESVARPDLEDPEAARNAARTLHASLRALIERFGDDVNVIVAPAHYSDAATPNADGTYTAALGDLVASMDALSMDEDAFVDYVVRDMPPRPANHESIIATNLGRESHDDESAFELELGPNNCAASEDAMTGE</sequence>
<dbReference type="GO" id="GO:0050313">
    <property type="term" value="F:sulfur dioxygenase activity"/>
    <property type="evidence" value="ECO:0007669"/>
    <property type="project" value="InterPro"/>
</dbReference>
<dbReference type="GO" id="GO:0006749">
    <property type="term" value="P:glutathione metabolic process"/>
    <property type="evidence" value="ECO:0007669"/>
    <property type="project" value="InterPro"/>
</dbReference>
<dbReference type="Pfam" id="PF00753">
    <property type="entry name" value="Lactamase_B"/>
    <property type="match status" value="1"/>
</dbReference>
<dbReference type="PANTHER" id="PTHR43084:SF1">
    <property type="entry name" value="PERSULFIDE DIOXYGENASE ETHE1, MITOCHONDRIAL"/>
    <property type="match status" value="1"/>
</dbReference>
<dbReference type="PROSITE" id="PS50206">
    <property type="entry name" value="RHODANESE_3"/>
    <property type="match status" value="1"/>
</dbReference>
<feature type="domain" description="Rhodanese" evidence="2">
    <location>
        <begin position="41"/>
        <end position="137"/>
    </location>
</feature>
<name>A0A830GE85_9EURY</name>
<dbReference type="Proteomes" id="UP000608850">
    <property type="component" value="Unassembled WGS sequence"/>
</dbReference>
<evidence type="ECO:0000256" key="1">
    <source>
        <dbReference type="ARBA" id="ARBA00022723"/>
    </source>
</evidence>
<dbReference type="SMART" id="SM00849">
    <property type="entry name" value="Lactamase_B"/>
    <property type="match status" value="1"/>
</dbReference>
<proteinExistence type="predicted"/>
<comment type="caution">
    <text evidence="3">The sequence shown here is derived from an EMBL/GenBank/DDBJ whole genome shotgun (WGS) entry which is preliminary data.</text>
</comment>
<dbReference type="GO" id="GO:0016787">
    <property type="term" value="F:hydrolase activity"/>
    <property type="evidence" value="ECO:0007669"/>
    <property type="project" value="UniProtKB-KW"/>
</dbReference>
<gene>
    <name evidence="3" type="ORF">GCM10009021_23240</name>
</gene>
<dbReference type="SUPFAM" id="SSF56281">
    <property type="entry name" value="Metallo-hydrolase/oxidoreductase"/>
    <property type="match status" value="1"/>
</dbReference>
<protein>
    <submittedName>
        <fullName evidence="3">MBL fold metallo-hydrolase</fullName>
    </submittedName>
</protein>
<dbReference type="InterPro" id="IPR051682">
    <property type="entry name" value="Mito_Persulfide_Diox"/>
</dbReference>
<keyword evidence="4" id="KW-1185">Reference proteome</keyword>
<dbReference type="SMART" id="SM00450">
    <property type="entry name" value="RHOD"/>
    <property type="match status" value="1"/>
</dbReference>
<evidence type="ECO:0000259" key="2">
    <source>
        <dbReference type="PROSITE" id="PS50206"/>
    </source>
</evidence>
<reference evidence="3 4" key="1">
    <citation type="journal article" date="2019" name="Int. J. Syst. Evol. Microbiol.">
        <title>The Global Catalogue of Microorganisms (GCM) 10K type strain sequencing project: providing services to taxonomists for standard genome sequencing and annotation.</title>
        <authorList>
            <consortium name="The Broad Institute Genomics Platform"/>
            <consortium name="The Broad Institute Genome Sequencing Center for Infectious Disease"/>
            <person name="Wu L."/>
            <person name="Ma J."/>
        </authorList>
    </citation>
    <scope>NUCLEOTIDE SEQUENCE [LARGE SCALE GENOMIC DNA]</scope>
    <source>
        <strain evidence="3 4">JCM 16331</strain>
    </source>
</reference>